<dbReference type="PROSITE" id="PS51186">
    <property type="entry name" value="GNAT"/>
    <property type="match status" value="1"/>
</dbReference>
<feature type="domain" description="N-acetyltransferase" evidence="1">
    <location>
        <begin position="83"/>
        <end position="182"/>
    </location>
</feature>
<evidence type="ECO:0000313" key="2">
    <source>
        <dbReference type="EMBL" id="RHZ65473.1"/>
    </source>
</evidence>
<comment type="caution">
    <text evidence="3">The sequence shown here is derived from an EMBL/GenBank/DDBJ whole genome shotgun (WGS) entry which is preliminary data.</text>
</comment>
<accession>A0A397HWA9</accession>
<dbReference type="PANTHER" id="PTHR47542:SF2">
    <property type="entry name" value="ACYL-COA N-ACYLTRANSFERASES (NAT) SUPERFAMILY PROTEIN"/>
    <property type="match status" value="1"/>
</dbReference>
<dbReference type="Pfam" id="PF13508">
    <property type="entry name" value="Acetyltransf_7"/>
    <property type="match status" value="1"/>
</dbReference>
<dbReference type="InterPro" id="IPR016181">
    <property type="entry name" value="Acyl_CoA_acyltransferase"/>
</dbReference>
<dbReference type="SUPFAM" id="SSF55729">
    <property type="entry name" value="Acyl-CoA N-acyltransferases (Nat)"/>
    <property type="match status" value="1"/>
</dbReference>
<evidence type="ECO:0000313" key="4">
    <source>
        <dbReference type="Proteomes" id="UP000266861"/>
    </source>
</evidence>
<evidence type="ECO:0000313" key="3">
    <source>
        <dbReference type="EMBL" id="RHZ65474.1"/>
    </source>
</evidence>
<dbReference type="GO" id="GO:0016747">
    <property type="term" value="F:acyltransferase activity, transferring groups other than amino-acyl groups"/>
    <property type="evidence" value="ECO:0007669"/>
    <property type="project" value="InterPro"/>
</dbReference>
<dbReference type="InterPro" id="IPR000182">
    <property type="entry name" value="GNAT_dom"/>
</dbReference>
<reference evidence="3 4" key="1">
    <citation type="submission" date="2018-08" db="EMBL/GenBank/DDBJ databases">
        <title>Genome and evolution of the arbuscular mycorrhizal fungus Diversispora epigaea (formerly Glomus versiforme) and its bacterial endosymbionts.</title>
        <authorList>
            <person name="Sun X."/>
            <person name="Fei Z."/>
            <person name="Harrison M."/>
        </authorList>
    </citation>
    <scope>NUCLEOTIDE SEQUENCE [LARGE SCALE GENOMIC DNA]</scope>
    <source>
        <strain evidence="3 4">IT104</strain>
    </source>
</reference>
<dbReference type="OrthoDB" id="41532at2759"/>
<sequence length="182" mass="21319">MLPPDLQITIFPEKKLQKFHDSIIQQIETMERKSFPKNEMMAIKEEISKKINKMLIAYCKIIDDDKKCNNNNNNNNNKKFEIKILGYLIYSYTSSTTTLPLTKILKLCVHPLYQKKGLGTRLLNNLFEKTGVPQRSKAKLHVDTKREGAICLYQKVGFKIIEQINNYYSVGRDAWFMEYSEE</sequence>
<proteinExistence type="predicted"/>
<evidence type="ECO:0000259" key="1">
    <source>
        <dbReference type="PROSITE" id="PS51186"/>
    </source>
</evidence>
<name>A0A397HWA9_9GLOM</name>
<dbReference type="Proteomes" id="UP000266861">
    <property type="component" value="Unassembled WGS sequence"/>
</dbReference>
<dbReference type="AlphaFoldDB" id="A0A397HWA9"/>
<dbReference type="EMBL" id="PQFF01000288">
    <property type="protein sequence ID" value="RHZ65473.1"/>
    <property type="molecule type" value="Genomic_DNA"/>
</dbReference>
<dbReference type="Gene3D" id="3.40.630.30">
    <property type="match status" value="1"/>
</dbReference>
<keyword evidence="4" id="KW-1185">Reference proteome</keyword>
<dbReference type="PANTHER" id="PTHR47542">
    <property type="entry name" value="ACYL-COA N-ACYLTRANSFERASES (NAT) SUPERFAMILY PROTEIN"/>
    <property type="match status" value="1"/>
</dbReference>
<gene>
    <name evidence="3" type="ORF">Glove_315g71</name>
    <name evidence="2" type="ORF">Glove_315g72</name>
</gene>
<dbReference type="STRING" id="1348612.A0A397HWA9"/>
<dbReference type="EMBL" id="PQFF01000288">
    <property type="protein sequence ID" value="RHZ65474.1"/>
    <property type="molecule type" value="Genomic_DNA"/>
</dbReference>
<protein>
    <recommendedName>
        <fullName evidence="1">N-acetyltransferase domain-containing protein</fullName>
    </recommendedName>
</protein>
<dbReference type="CDD" id="cd04301">
    <property type="entry name" value="NAT_SF"/>
    <property type="match status" value="1"/>
</dbReference>
<organism evidence="3 4">
    <name type="scientific">Diversispora epigaea</name>
    <dbReference type="NCBI Taxonomy" id="1348612"/>
    <lineage>
        <taxon>Eukaryota</taxon>
        <taxon>Fungi</taxon>
        <taxon>Fungi incertae sedis</taxon>
        <taxon>Mucoromycota</taxon>
        <taxon>Glomeromycotina</taxon>
        <taxon>Glomeromycetes</taxon>
        <taxon>Diversisporales</taxon>
        <taxon>Diversisporaceae</taxon>
        <taxon>Diversispora</taxon>
    </lineage>
</organism>